<evidence type="ECO:0000256" key="1">
    <source>
        <dbReference type="SAM" id="MobiDB-lite"/>
    </source>
</evidence>
<reference evidence="2 3" key="1">
    <citation type="submission" date="2023-03" db="EMBL/GenBank/DDBJ databases">
        <title>High-quality genome of Scylla paramamosain provides insights in environmental adaptation.</title>
        <authorList>
            <person name="Zhang L."/>
        </authorList>
    </citation>
    <scope>NUCLEOTIDE SEQUENCE [LARGE SCALE GENOMIC DNA]</scope>
    <source>
        <strain evidence="2">LZ_2023a</strain>
        <tissue evidence="2">Muscle</tissue>
    </source>
</reference>
<dbReference type="Proteomes" id="UP001487740">
    <property type="component" value="Unassembled WGS sequence"/>
</dbReference>
<dbReference type="EMBL" id="JARAKH010000026">
    <property type="protein sequence ID" value="KAK8390148.1"/>
    <property type="molecule type" value="Genomic_DNA"/>
</dbReference>
<feature type="region of interest" description="Disordered" evidence="1">
    <location>
        <begin position="189"/>
        <end position="261"/>
    </location>
</feature>
<feature type="compositionally biased region" description="Polar residues" evidence="1">
    <location>
        <begin position="565"/>
        <end position="574"/>
    </location>
</feature>
<evidence type="ECO:0000313" key="2">
    <source>
        <dbReference type="EMBL" id="KAK8390148.1"/>
    </source>
</evidence>
<feature type="compositionally biased region" description="Polar residues" evidence="1">
    <location>
        <begin position="280"/>
        <end position="313"/>
    </location>
</feature>
<keyword evidence="3" id="KW-1185">Reference proteome</keyword>
<feature type="compositionally biased region" description="Polar residues" evidence="1">
    <location>
        <begin position="189"/>
        <end position="199"/>
    </location>
</feature>
<feature type="region of interest" description="Disordered" evidence="1">
    <location>
        <begin position="565"/>
        <end position="635"/>
    </location>
</feature>
<feature type="region of interest" description="Disordered" evidence="1">
    <location>
        <begin position="280"/>
        <end position="339"/>
    </location>
</feature>
<dbReference type="AlphaFoldDB" id="A0AAW0TQW0"/>
<name>A0AAW0TQW0_SCYPA</name>
<evidence type="ECO:0000313" key="3">
    <source>
        <dbReference type="Proteomes" id="UP001487740"/>
    </source>
</evidence>
<gene>
    <name evidence="2" type="ORF">O3P69_013009</name>
</gene>
<evidence type="ECO:0008006" key="4">
    <source>
        <dbReference type="Google" id="ProtNLM"/>
    </source>
</evidence>
<comment type="caution">
    <text evidence="2">The sequence shown here is derived from an EMBL/GenBank/DDBJ whole genome shotgun (WGS) entry which is preliminary data.</text>
</comment>
<organism evidence="2 3">
    <name type="scientific">Scylla paramamosain</name>
    <name type="common">Mud crab</name>
    <dbReference type="NCBI Taxonomy" id="85552"/>
    <lineage>
        <taxon>Eukaryota</taxon>
        <taxon>Metazoa</taxon>
        <taxon>Ecdysozoa</taxon>
        <taxon>Arthropoda</taxon>
        <taxon>Crustacea</taxon>
        <taxon>Multicrustacea</taxon>
        <taxon>Malacostraca</taxon>
        <taxon>Eumalacostraca</taxon>
        <taxon>Eucarida</taxon>
        <taxon>Decapoda</taxon>
        <taxon>Pleocyemata</taxon>
        <taxon>Brachyura</taxon>
        <taxon>Eubrachyura</taxon>
        <taxon>Portunoidea</taxon>
        <taxon>Portunidae</taxon>
        <taxon>Portuninae</taxon>
        <taxon>Scylla</taxon>
    </lineage>
</organism>
<sequence length="831" mass="92706">MQWITYELKLKMEHTSKANAQEVSTLVISQPICHPSLNTYGEAQLKLLKVFCYTCKKQVEGAEVLTHLFFGTIKCKNCYEVLNTCIVFKKQFPVTSNCYASKDGHCLVWKELPVAYVMQNIRTDMSKKSTTILTAHEVAASASTYVHTIMPLRELDPWRTAMSYMIENPLLLNLKDLPPPIQPCRITRQQISSKQQMAQPKSDPVTRQVLPLEKGQKRSQESMPPAKRRNVPHAPAVAEAITPDKTEATPATEETKPRRHASCAALRVIRTLLTKSIKTETPSSKTTLVPNTSLAQCQSTSASLGSRETNISAARSEMHTAPARNDANTSPAKTDTNICPATTDTHSFPARVDPHTCPVKSSTLPDGMCTSNTTKLNSPCKEMKHVSSVTSKANAQEVSTLVISQPICHPSLNTYGEAQLKLLKVFCYTCKKQVEGAKVLTHLFFGTIKCKNCYEVLNTCNVFKKQFPVTSNCYASKDGHCLVWKELPVAYVMQNIRTDMSKKSTTILTAHEVAASASTYVHTIMPLRELDPWRTAMSYMIENPLLLNLKDLPPPIQPCRITRRQISSKQQMAQPKSDPVTRQVLPLEKGQKRSQESMPPAKRRNMPHAPAVAEAITPDKTEATPATEETKPRRHASCAALKIIQALRVKSIKTETPSSQMTFAPKTSLALSQLTSASPPTPSDEITVITSPHQASIIDKGMSCAFRPGPKSTNNEHTFQTLPKEDLQVPPRPQYIPAEVFATGHYLEVKWKKGTPKECPNCYCKNFVNRSIFLSSSVVKMVCQECELYIYIHPHPDRFILFLAEKYKKALPRCINVNTYKMEPVQLGPRD</sequence>
<protein>
    <recommendedName>
        <fullName evidence="4">LIM zinc-binding domain-containing protein</fullName>
    </recommendedName>
</protein>
<proteinExistence type="predicted"/>
<accession>A0AAW0TQW0</accession>
<feature type="compositionally biased region" description="Polar residues" evidence="1">
    <location>
        <begin position="326"/>
        <end position="339"/>
    </location>
</feature>